<evidence type="ECO:0000313" key="4">
    <source>
        <dbReference type="Proteomes" id="UP000265955"/>
    </source>
</evidence>
<proteinExistence type="predicted"/>
<dbReference type="RefSeq" id="WP_119772011.1">
    <property type="nucleotide sequence ID" value="NZ_QYUO01000003.1"/>
</dbReference>
<keyword evidence="4" id="KW-1185">Reference proteome</keyword>
<dbReference type="EMBL" id="QYUO01000003">
    <property type="protein sequence ID" value="RJF92126.1"/>
    <property type="molecule type" value="Genomic_DNA"/>
</dbReference>
<dbReference type="Proteomes" id="UP000265955">
    <property type="component" value="Unassembled WGS sequence"/>
</dbReference>
<dbReference type="InterPro" id="IPR045584">
    <property type="entry name" value="Pilin-like"/>
</dbReference>
<accession>A0A3A3FFJ7</accession>
<gene>
    <name evidence="3" type="ORF">D3871_26135</name>
</gene>
<keyword evidence="1" id="KW-0812">Transmembrane</keyword>
<organism evidence="3 4">
    <name type="scientific">Noviherbaspirillum saxi</name>
    <dbReference type="NCBI Taxonomy" id="2320863"/>
    <lineage>
        <taxon>Bacteria</taxon>
        <taxon>Pseudomonadati</taxon>
        <taxon>Pseudomonadota</taxon>
        <taxon>Betaproteobacteria</taxon>
        <taxon>Burkholderiales</taxon>
        <taxon>Oxalobacteraceae</taxon>
        <taxon>Noviherbaspirillum</taxon>
    </lineage>
</organism>
<feature type="domain" description="Type 4 secretion system PilS N-terminal" evidence="2">
    <location>
        <begin position="52"/>
        <end position="178"/>
    </location>
</feature>
<dbReference type="Gene3D" id="3.30.1690.10">
    <property type="entry name" value="TcpA-like pilin"/>
    <property type="match status" value="1"/>
</dbReference>
<dbReference type="InterPro" id="IPR014911">
    <property type="entry name" value="PilS_N"/>
</dbReference>
<keyword evidence="1" id="KW-0472">Membrane</keyword>
<dbReference type="SUPFAM" id="SSF54523">
    <property type="entry name" value="Pili subunits"/>
    <property type="match status" value="1"/>
</dbReference>
<dbReference type="AlphaFoldDB" id="A0A3A3FFJ7"/>
<reference evidence="4" key="1">
    <citation type="submission" date="2018-09" db="EMBL/GenBank/DDBJ databases">
        <authorList>
            <person name="Zhu H."/>
        </authorList>
    </citation>
    <scope>NUCLEOTIDE SEQUENCE [LARGE SCALE GENOMIC DNA]</scope>
    <source>
        <strain evidence="4">K1R23-30</strain>
    </source>
</reference>
<protein>
    <submittedName>
        <fullName evidence="3">Pilus assembly protein</fullName>
    </submittedName>
</protein>
<comment type="caution">
    <text evidence="3">The sequence shown here is derived from an EMBL/GenBank/DDBJ whole genome shotgun (WGS) entry which is preliminary data.</text>
</comment>
<evidence type="ECO:0000256" key="1">
    <source>
        <dbReference type="SAM" id="Phobius"/>
    </source>
</evidence>
<evidence type="ECO:0000259" key="2">
    <source>
        <dbReference type="Pfam" id="PF08805"/>
    </source>
</evidence>
<feature type="transmembrane region" description="Helical" evidence="1">
    <location>
        <begin position="27"/>
        <end position="48"/>
    </location>
</feature>
<dbReference type="OrthoDB" id="6464241at2"/>
<dbReference type="Pfam" id="PF08805">
    <property type="entry name" value="PilS"/>
    <property type="match status" value="1"/>
</dbReference>
<evidence type="ECO:0000313" key="3">
    <source>
        <dbReference type="EMBL" id="RJF92126.1"/>
    </source>
</evidence>
<keyword evidence="1" id="KW-1133">Transmembrane helix</keyword>
<sequence>MHALRLTPSVSVCNLHRQRGASLLEGIAYLGIAAIIILGAVALLTSAFSGANTNRGYEEVTAIRTGVKRLYMGQSASYGTGDLTATLISAKVFPTSLSVSGASVKNTWNGDVSVTGASANFTISYGNVPSDVCINMVSGSSDWVSVKVGSGAAAAPPIAPATASSACGTGSSTIVWTGN</sequence>
<name>A0A3A3FFJ7_9BURK</name>